<dbReference type="InterPro" id="IPR053911">
    <property type="entry name" value="PGAP2IP_TM_2nd"/>
</dbReference>
<proteinExistence type="predicted"/>
<feature type="transmembrane region" description="Helical" evidence="1">
    <location>
        <begin position="72"/>
        <end position="91"/>
    </location>
</feature>
<accession>A0A8C2TEL0</accession>
<keyword evidence="1" id="KW-0472">Membrane</keyword>
<reference evidence="4" key="1">
    <citation type="submission" date="2015-11" db="EMBL/GenBank/DDBJ databases">
        <authorList>
            <consortium name="International Coturnix japonica Genome Analysis Consortium"/>
            <person name="Warren W."/>
            <person name="Burt D.W."/>
            <person name="Antin P.B."/>
            <person name="Lanford R."/>
            <person name="Gros J."/>
            <person name="Wilson R.K."/>
        </authorList>
    </citation>
    <scope>NUCLEOTIDE SEQUENCE [LARGE SCALE GENOMIC DNA]</scope>
</reference>
<dbReference type="Proteomes" id="UP000694412">
    <property type="component" value="Chromosome 4"/>
</dbReference>
<feature type="transmembrane region" description="Helical" evidence="1">
    <location>
        <begin position="97"/>
        <end position="117"/>
    </location>
</feature>
<keyword evidence="1" id="KW-0812">Transmembrane</keyword>
<organism evidence="4 5">
    <name type="scientific">Coturnix japonica</name>
    <name type="common">Japanese quail</name>
    <name type="synonym">Coturnix coturnix japonica</name>
    <dbReference type="NCBI Taxonomy" id="93934"/>
    <lineage>
        <taxon>Eukaryota</taxon>
        <taxon>Metazoa</taxon>
        <taxon>Chordata</taxon>
        <taxon>Craniata</taxon>
        <taxon>Vertebrata</taxon>
        <taxon>Euteleostomi</taxon>
        <taxon>Archelosauria</taxon>
        <taxon>Archosauria</taxon>
        <taxon>Dinosauria</taxon>
        <taxon>Saurischia</taxon>
        <taxon>Theropoda</taxon>
        <taxon>Coelurosauria</taxon>
        <taxon>Aves</taxon>
        <taxon>Neognathae</taxon>
        <taxon>Galloanserae</taxon>
        <taxon>Galliformes</taxon>
        <taxon>Phasianidae</taxon>
        <taxon>Perdicinae</taxon>
        <taxon>Coturnix</taxon>
    </lineage>
</organism>
<feature type="transmembrane region" description="Helical" evidence="1">
    <location>
        <begin position="150"/>
        <end position="169"/>
    </location>
</feature>
<sequence length="234" mass="26174">SPLLWFCWFRFLSLSSFLGYISWSLYHALPPMIYYFPLQTLALTGLEVFAVSFLSPIFLIIGPCWRLANNKYILALLRLTVVGSLASYQAPNASIRLFILAAGVSSSLLVQTVTLWSGNNLQRFIRIWGFILGKMMLLVLRIWYTSLNPVWSSQAANTIMLTIGLVAAAERIYSGDITKEDTKETVSQPNWLLSGIAFGSLMFLTVWIFGEVSLISRWAVSGHPHTGPDPNPYG</sequence>
<keyword evidence="1" id="KW-1133">Transmembrane helix</keyword>
<evidence type="ECO:0000259" key="3">
    <source>
        <dbReference type="Pfam" id="PF23022"/>
    </source>
</evidence>
<feature type="transmembrane region" description="Helical" evidence="1">
    <location>
        <begin position="7"/>
        <end position="26"/>
    </location>
</feature>
<feature type="transmembrane region" description="Helical" evidence="1">
    <location>
        <begin position="32"/>
        <end position="60"/>
    </location>
</feature>
<feature type="transmembrane region" description="Helical" evidence="1">
    <location>
        <begin position="190"/>
        <end position="210"/>
    </location>
</feature>
<reference evidence="4" key="3">
    <citation type="submission" date="2025-09" db="UniProtKB">
        <authorList>
            <consortium name="Ensembl"/>
        </authorList>
    </citation>
    <scope>IDENTIFICATION</scope>
</reference>
<dbReference type="InterPro" id="IPR053912">
    <property type="entry name" value="PGAP2IP_TM_1nd"/>
</dbReference>
<reference evidence="4" key="2">
    <citation type="submission" date="2025-08" db="UniProtKB">
        <authorList>
            <consortium name="Ensembl"/>
        </authorList>
    </citation>
    <scope>IDENTIFICATION</scope>
</reference>
<feature type="domain" description="PGAP2IP second transmembrane" evidence="2">
    <location>
        <begin position="188"/>
        <end position="234"/>
    </location>
</feature>
<protein>
    <submittedName>
        <fullName evidence="4">Uncharacterized protein</fullName>
    </submittedName>
</protein>
<feature type="transmembrane region" description="Helical" evidence="1">
    <location>
        <begin position="124"/>
        <end position="144"/>
    </location>
</feature>
<dbReference type="GeneTree" id="ENSGT00510000048509"/>
<dbReference type="Ensembl" id="ENSCJPT00005018232.1">
    <property type="protein sequence ID" value="ENSCJPP00005012605.1"/>
    <property type="gene ID" value="ENSCJPG00005010722.1"/>
</dbReference>
<evidence type="ECO:0000259" key="2">
    <source>
        <dbReference type="Pfam" id="PF23021"/>
    </source>
</evidence>
<keyword evidence="5" id="KW-1185">Reference proteome</keyword>
<feature type="domain" description="PGAP2IP first transmembrane" evidence="3">
    <location>
        <begin position="20"/>
        <end position="168"/>
    </location>
</feature>
<dbReference type="Pfam" id="PF23021">
    <property type="entry name" value="6TM_2nd_PGAP2IP"/>
    <property type="match status" value="1"/>
</dbReference>
<evidence type="ECO:0000313" key="5">
    <source>
        <dbReference type="Proteomes" id="UP000694412"/>
    </source>
</evidence>
<name>A0A8C2TEL0_COTJA</name>
<dbReference type="Pfam" id="PF23022">
    <property type="entry name" value="6TM_1st_PGAP2IP"/>
    <property type="match status" value="1"/>
</dbReference>
<evidence type="ECO:0000256" key="1">
    <source>
        <dbReference type="SAM" id="Phobius"/>
    </source>
</evidence>
<dbReference type="AlphaFoldDB" id="A0A8C2TEL0"/>
<evidence type="ECO:0000313" key="4">
    <source>
        <dbReference type="Ensembl" id="ENSCJPP00005012605.1"/>
    </source>
</evidence>